<dbReference type="EMBL" id="WMHZ01000010">
    <property type="protein sequence ID" value="NDO78268.1"/>
    <property type="molecule type" value="Genomic_DNA"/>
</dbReference>
<name>A0A6N9R0R6_9MICC</name>
<sequence>MAILLNNPAFAPATLTGLATGIVENANQVGLAQFFPSVTSPSTFFAWENNAPLSDEAFYRATSAETRIGDSAGRERVSAELHQLGLKKVWSEGDRLRAINNGDAEAAQLQRLAAEVTKAVTNKLEKLRAQALVTGGLDIQDTTEGPLGATGFRAKVDFGRKAEFTTTAGTLFSADGADPVAYLLGLVDQYRAENGVDPTDMILSGRVLAALGRSAAVAAYSGAKGSVVPQSVVRDTLELYGLPPVTVVDAHLFGSRLIPDDRVIFVNRDSAGATVWGPSTAALNPLYGVSSEGIFVGAYQEEDADSLYVRSDATALPILTRANLTLAAKVL</sequence>
<evidence type="ECO:0008006" key="3">
    <source>
        <dbReference type="Google" id="ProtNLM"/>
    </source>
</evidence>
<proteinExistence type="predicted"/>
<evidence type="ECO:0000313" key="1">
    <source>
        <dbReference type="EMBL" id="NDO78268.1"/>
    </source>
</evidence>
<evidence type="ECO:0000313" key="2">
    <source>
        <dbReference type="Proteomes" id="UP000471026"/>
    </source>
</evidence>
<dbReference type="RefSeq" id="WP_162229634.1">
    <property type="nucleotide sequence ID" value="NZ_WMHZ01000010.1"/>
</dbReference>
<gene>
    <name evidence="1" type="ORF">GKZ75_08535</name>
</gene>
<organism evidence="1 2">
    <name type="scientific">Kocuria marina subsp. indica</name>
    <dbReference type="NCBI Taxonomy" id="1049583"/>
    <lineage>
        <taxon>Bacteria</taxon>
        <taxon>Bacillati</taxon>
        <taxon>Actinomycetota</taxon>
        <taxon>Actinomycetes</taxon>
        <taxon>Micrococcales</taxon>
        <taxon>Micrococcaceae</taxon>
        <taxon>Kocuria</taxon>
    </lineage>
</organism>
<dbReference type="InterPro" id="IPR053738">
    <property type="entry name" value="Lambda_capsid_assembly"/>
</dbReference>
<dbReference type="Proteomes" id="UP000471026">
    <property type="component" value="Unassembled WGS sequence"/>
</dbReference>
<reference evidence="1 2" key="1">
    <citation type="submission" date="2019-11" db="EMBL/GenBank/DDBJ databases">
        <title>Draft genome sequence of Kocuria indica DP-K7, a methyl red degrading Actinobacterium.</title>
        <authorList>
            <person name="Kumaran S."/>
            <person name="Tischler D."/>
            <person name="Ngo A.C.R."/>
            <person name="Schultes F."/>
        </authorList>
    </citation>
    <scope>NUCLEOTIDE SEQUENCE [LARGE SCALE GENOMIC DNA]</scope>
    <source>
        <strain evidence="1 2">DP-K7</strain>
    </source>
</reference>
<accession>A0A6N9R0R6</accession>
<dbReference type="Pfam" id="PF03864">
    <property type="entry name" value="Phage_cap_E"/>
    <property type="match status" value="1"/>
</dbReference>
<comment type="caution">
    <text evidence="1">The sequence shown here is derived from an EMBL/GenBank/DDBJ whole genome shotgun (WGS) entry which is preliminary data.</text>
</comment>
<dbReference type="AlphaFoldDB" id="A0A6N9R0R6"/>
<dbReference type="Gene3D" id="3.90.1690.10">
    <property type="entry name" value="phage-related protein like domain"/>
    <property type="match status" value="1"/>
</dbReference>
<protein>
    <recommendedName>
        <fullName evidence="3">Phage major capsid protein</fullName>
    </recommendedName>
</protein>
<dbReference type="InterPro" id="IPR005564">
    <property type="entry name" value="Major_capsid_GpE"/>
</dbReference>